<evidence type="ECO:0000256" key="2">
    <source>
        <dbReference type="ARBA" id="ARBA00022692"/>
    </source>
</evidence>
<comment type="caution">
    <text evidence="8">The sequence shown here is derived from an EMBL/GenBank/DDBJ whole genome shotgun (WGS) entry which is preliminary data.</text>
</comment>
<evidence type="ECO:0000256" key="1">
    <source>
        <dbReference type="ARBA" id="ARBA00004370"/>
    </source>
</evidence>
<feature type="region of interest" description="Disordered" evidence="6">
    <location>
        <begin position="300"/>
        <end position="331"/>
    </location>
</feature>
<proteinExistence type="predicted"/>
<evidence type="ECO:0000256" key="6">
    <source>
        <dbReference type="SAM" id="MobiDB-lite"/>
    </source>
</evidence>
<feature type="region of interest" description="Disordered" evidence="6">
    <location>
        <begin position="131"/>
        <end position="150"/>
    </location>
</feature>
<feature type="compositionally biased region" description="Low complexity" evidence="6">
    <location>
        <begin position="136"/>
        <end position="146"/>
    </location>
</feature>
<dbReference type="PROSITE" id="PS51775">
    <property type="entry name" value="GTD_BINDING"/>
    <property type="match status" value="1"/>
</dbReference>
<evidence type="ECO:0000256" key="5">
    <source>
        <dbReference type="SAM" id="Coils"/>
    </source>
</evidence>
<feature type="domain" description="GTD-binding" evidence="7">
    <location>
        <begin position="13"/>
        <end position="111"/>
    </location>
</feature>
<keyword evidence="4" id="KW-0472">Membrane</keyword>
<dbReference type="GO" id="GO:0080115">
    <property type="term" value="F:myosin XI tail binding"/>
    <property type="evidence" value="ECO:0007669"/>
    <property type="project" value="UniProtKB-ARBA"/>
</dbReference>
<name>A0AAE1IU22_9FABA</name>
<dbReference type="PANTHER" id="PTHR31422:SF1">
    <property type="entry name" value="GTD-BINDING DOMAIN-CONTAINING PROTEIN"/>
    <property type="match status" value="1"/>
</dbReference>
<dbReference type="Pfam" id="PF04576">
    <property type="entry name" value="Zein-binding"/>
    <property type="match status" value="1"/>
</dbReference>
<reference evidence="8" key="1">
    <citation type="submission" date="2023-10" db="EMBL/GenBank/DDBJ databases">
        <title>Chromosome-level genome of the transformable northern wattle, Acacia crassicarpa.</title>
        <authorList>
            <person name="Massaro I."/>
            <person name="Sinha N.R."/>
            <person name="Poethig S."/>
            <person name="Leichty A.R."/>
        </authorList>
    </citation>
    <scope>NUCLEOTIDE SEQUENCE</scope>
    <source>
        <strain evidence="8">Acra3RX</strain>
        <tissue evidence="8">Leaf</tissue>
    </source>
</reference>
<organism evidence="8 9">
    <name type="scientific">Acacia crassicarpa</name>
    <name type="common">northern wattle</name>
    <dbReference type="NCBI Taxonomy" id="499986"/>
    <lineage>
        <taxon>Eukaryota</taxon>
        <taxon>Viridiplantae</taxon>
        <taxon>Streptophyta</taxon>
        <taxon>Embryophyta</taxon>
        <taxon>Tracheophyta</taxon>
        <taxon>Spermatophyta</taxon>
        <taxon>Magnoliopsida</taxon>
        <taxon>eudicotyledons</taxon>
        <taxon>Gunneridae</taxon>
        <taxon>Pentapetalae</taxon>
        <taxon>rosids</taxon>
        <taxon>fabids</taxon>
        <taxon>Fabales</taxon>
        <taxon>Fabaceae</taxon>
        <taxon>Caesalpinioideae</taxon>
        <taxon>mimosoid clade</taxon>
        <taxon>Acacieae</taxon>
        <taxon>Acacia</taxon>
    </lineage>
</organism>
<keyword evidence="3" id="KW-1133">Transmembrane helix</keyword>
<evidence type="ECO:0000256" key="4">
    <source>
        <dbReference type="ARBA" id="ARBA00023136"/>
    </source>
</evidence>
<gene>
    <name evidence="8" type="ORF">QN277_007146</name>
</gene>
<protein>
    <recommendedName>
        <fullName evidence="7">GTD-binding domain-containing protein</fullName>
    </recommendedName>
</protein>
<dbReference type="AlphaFoldDB" id="A0AAE1IU22"/>
<keyword evidence="9" id="KW-1185">Reference proteome</keyword>
<evidence type="ECO:0000259" key="7">
    <source>
        <dbReference type="PROSITE" id="PS51775"/>
    </source>
</evidence>
<evidence type="ECO:0000256" key="3">
    <source>
        <dbReference type="ARBA" id="ARBA00022989"/>
    </source>
</evidence>
<evidence type="ECO:0000313" key="8">
    <source>
        <dbReference type="EMBL" id="KAK4257577.1"/>
    </source>
</evidence>
<keyword evidence="2" id="KW-0812">Transmembrane</keyword>
<dbReference type="PANTHER" id="PTHR31422">
    <property type="entry name" value="BNAANNG28530D PROTEIN"/>
    <property type="match status" value="1"/>
</dbReference>
<keyword evidence="5" id="KW-0175">Coiled coil</keyword>
<comment type="subcellular location">
    <subcellularLocation>
        <location evidence="1">Membrane</location>
    </subcellularLocation>
</comment>
<evidence type="ECO:0000313" key="9">
    <source>
        <dbReference type="Proteomes" id="UP001293593"/>
    </source>
</evidence>
<feature type="coiled-coil region" evidence="5">
    <location>
        <begin position="358"/>
        <end position="392"/>
    </location>
</feature>
<feature type="compositionally biased region" description="Polar residues" evidence="6">
    <location>
        <begin position="300"/>
        <end position="314"/>
    </location>
</feature>
<sequence>MTETGISSGMAEVDIMSLKETLCTQQQLLQNLYAELDQEREASATAACEALDMILRLQGEKAAVKMEANHYKIMAEEKIGHAEATLEYFEELMNQKEMEMASLEFQVQSYKRMLVSLGCDLNAIELELPEQNGETSKSSNLRRLSSLPPPPVPFKNSLRATLKMERSPSLVLGTKVEQIAEQEVTEQSLDLASKSGDFEYENGTLSSYWNQIKMIDEKVKVMSDMKQFEGGKSADSENRRWKSCSIFSQASKITCDQPDTVSSTSLVRNLYDVFDIQQPRENLKVRECWKRALAKLNAETGNRVTKPNSESRGTIESLAQHKSDSLESRLSTSNDIQITSTKDATNAIGQKKEARSTDFDAQAEFQKLYQRIERLERERISVREEIEPEENENEQLRLLKEIHSQVRLLQSEIRSWKTKKATPKDDVGLLRLQEAMLHFWL</sequence>
<dbReference type="InterPro" id="IPR007656">
    <property type="entry name" value="GTD-bd"/>
</dbReference>
<dbReference type="GO" id="GO:0016020">
    <property type="term" value="C:membrane"/>
    <property type="evidence" value="ECO:0007669"/>
    <property type="project" value="UniProtKB-SubCell"/>
</dbReference>
<dbReference type="EMBL" id="JAWXYG010000012">
    <property type="protein sequence ID" value="KAK4257577.1"/>
    <property type="molecule type" value="Genomic_DNA"/>
</dbReference>
<accession>A0AAE1IU22</accession>
<dbReference type="Proteomes" id="UP001293593">
    <property type="component" value="Unassembled WGS sequence"/>
</dbReference>